<name>A0A0S4LI55_9BACT</name>
<sequence>MMPHNESPVSEFDWRVTSFEGARREQLRRWARLPLERILLAIEEMQEIAHALETIPAARSEEIALRQEGGRQVGAD</sequence>
<dbReference type="Proteomes" id="UP000198736">
    <property type="component" value="Unassembled WGS sequence"/>
</dbReference>
<proteinExistence type="predicted"/>
<reference evidence="2" key="1">
    <citation type="submission" date="2015-10" db="EMBL/GenBank/DDBJ databases">
        <authorList>
            <person name="Luecker S."/>
            <person name="Luecker S."/>
        </authorList>
    </citation>
    <scope>NUCLEOTIDE SEQUENCE [LARGE SCALE GENOMIC DNA]</scope>
</reference>
<dbReference type="OrthoDB" id="441343at2"/>
<organism evidence="1 2">
    <name type="scientific">Candidatus Nitrospira nitrificans</name>
    <dbReference type="NCBI Taxonomy" id="1742973"/>
    <lineage>
        <taxon>Bacteria</taxon>
        <taxon>Pseudomonadati</taxon>
        <taxon>Nitrospirota</taxon>
        <taxon>Nitrospiria</taxon>
        <taxon>Nitrospirales</taxon>
        <taxon>Nitrospiraceae</taxon>
        <taxon>Nitrospira</taxon>
    </lineage>
</organism>
<protein>
    <submittedName>
        <fullName evidence="1">Uncharacterized protein</fullName>
    </submittedName>
</protein>
<evidence type="ECO:0000313" key="2">
    <source>
        <dbReference type="Proteomes" id="UP000198736"/>
    </source>
</evidence>
<gene>
    <name evidence="1" type="ORF">COMA2_240051</name>
</gene>
<dbReference type="RefSeq" id="WP_090898212.1">
    <property type="nucleotide sequence ID" value="NZ_CZPZ01000017.1"/>
</dbReference>
<accession>A0A0S4LI55</accession>
<evidence type="ECO:0000313" key="1">
    <source>
        <dbReference type="EMBL" id="CUS36601.1"/>
    </source>
</evidence>
<dbReference type="EMBL" id="CZPZ01000017">
    <property type="protein sequence ID" value="CUS36601.1"/>
    <property type="molecule type" value="Genomic_DNA"/>
</dbReference>
<dbReference type="AlphaFoldDB" id="A0A0S4LI55"/>
<keyword evidence="2" id="KW-1185">Reference proteome</keyword>